<dbReference type="Gene3D" id="4.10.240.10">
    <property type="entry name" value="Zn(2)-C6 fungal-type DNA-binding domain"/>
    <property type="match status" value="1"/>
</dbReference>
<keyword evidence="10" id="KW-1185">Reference proteome</keyword>
<keyword evidence="6" id="KW-0539">Nucleus</keyword>
<dbReference type="GO" id="GO:0000981">
    <property type="term" value="F:DNA-binding transcription factor activity, RNA polymerase II-specific"/>
    <property type="evidence" value="ECO:0007669"/>
    <property type="project" value="InterPro"/>
</dbReference>
<dbReference type="InterPro" id="IPR001138">
    <property type="entry name" value="Zn2Cys6_DnaBD"/>
</dbReference>
<keyword evidence="5" id="KW-0804">Transcription</keyword>
<protein>
    <recommendedName>
        <fullName evidence="8">Zn(2)-C6 fungal-type domain-containing protein</fullName>
    </recommendedName>
</protein>
<organism evidence="9 10">
    <name type="scientific">Claviceps aff. purpurea</name>
    <dbReference type="NCBI Taxonomy" id="1967640"/>
    <lineage>
        <taxon>Eukaryota</taxon>
        <taxon>Fungi</taxon>
        <taxon>Dikarya</taxon>
        <taxon>Ascomycota</taxon>
        <taxon>Pezizomycotina</taxon>
        <taxon>Sordariomycetes</taxon>
        <taxon>Hypocreomycetidae</taxon>
        <taxon>Hypocreales</taxon>
        <taxon>Clavicipitaceae</taxon>
        <taxon>Claviceps</taxon>
    </lineage>
</organism>
<feature type="compositionally biased region" description="Basic residues" evidence="7">
    <location>
        <begin position="60"/>
        <end position="69"/>
    </location>
</feature>
<name>A0A9P7U424_9HYPO</name>
<dbReference type="CDD" id="cd00067">
    <property type="entry name" value="GAL4"/>
    <property type="match status" value="1"/>
</dbReference>
<evidence type="ECO:0000256" key="3">
    <source>
        <dbReference type="ARBA" id="ARBA00023015"/>
    </source>
</evidence>
<dbReference type="GO" id="GO:0006351">
    <property type="term" value="P:DNA-templated transcription"/>
    <property type="evidence" value="ECO:0007669"/>
    <property type="project" value="InterPro"/>
</dbReference>
<dbReference type="Pfam" id="PF04082">
    <property type="entry name" value="Fungal_trans"/>
    <property type="match status" value="1"/>
</dbReference>
<comment type="caution">
    <text evidence="9">The sequence shown here is derived from an EMBL/GenBank/DDBJ whole genome shotgun (WGS) entry which is preliminary data.</text>
</comment>
<evidence type="ECO:0000256" key="1">
    <source>
        <dbReference type="ARBA" id="ARBA00022723"/>
    </source>
</evidence>
<keyword evidence="1" id="KW-0479">Metal-binding</keyword>
<dbReference type="PANTHER" id="PTHR47171:SF1">
    <property type="entry name" value="ZN(II)2CYS6 TRANSCRIPTION FACTOR (EUROFUNG)"/>
    <property type="match status" value="1"/>
</dbReference>
<reference evidence="9 10" key="1">
    <citation type="journal article" date="2020" name="bioRxiv">
        <title>Whole genome comparisons of ergot fungi reveals the divergence and evolution of species within the genus Claviceps are the result of varying mechanisms driving genome evolution and host range expansion.</title>
        <authorList>
            <person name="Wyka S.A."/>
            <person name="Mondo S.J."/>
            <person name="Liu M."/>
            <person name="Dettman J."/>
            <person name="Nalam V."/>
            <person name="Broders K.D."/>
        </authorList>
    </citation>
    <scope>NUCLEOTIDE SEQUENCE [LARGE SCALE GENOMIC DNA]</scope>
    <source>
        <strain evidence="9 10">Clav52</strain>
    </source>
</reference>
<dbReference type="EMBL" id="SRRH01000122">
    <property type="protein sequence ID" value="KAG6298506.1"/>
    <property type="molecule type" value="Genomic_DNA"/>
</dbReference>
<evidence type="ECO:0000256" key="4">
    <source>
        <dbReference type="ARBA" id="ARBA00023125"/>
    </source>
</evidence>
<dbReference type="SMART" id="SM00066">
    <property type="entry name" value="GAL4"/>
    <property type="match status" value="1"/>
</dbReference>
<dbReference type="InterPro" id="IPR036864">
    <property type="entry name" value="Zn2-C6_fun-type_DNA-bd_sf"/>
</dbReference>
<evidence type="ECO:0000313" key="9">
    <source>
        <dbReference type="EMBL" id="KAG6298506.1"/>
    </source>
</evidence>
<evidence type="ECO:0000256" key="7">
    <source>
        <dbReference type="SAM" id="MobiDB-lite"/>
    </source>
</evidence>
<evidence type="ECO:0000256" key="6">
    <source>
        <dbReference type="ARBA" id="ARBA00023242"/>
    </source>
</evidence>
<accession>A0A9P7U424</accession>
<dbReference type="PROSITE" id="PS50048">
    <property type="entry name" value="ZN2_CY6_FUNGAL_2"/>
    <property type="match status" value="1"/>
</dbReference>
<keyword evidence="2" id="KW-0862">Zinc</keyword>
<dbReference type="SUPFAM" id="SSF57701">
    <property type="entry name" value="Zn2/Cys6 DNA-binding domain"/>
    <property type="match status" value="1"/>
</dbReference>
<feature type="domain" description="Zn(2)-C6 fungal-type" evidence="8">
    <location>
        <begin position="25"/>
        <end position="56"/>
    </location>
</feature>
<feature type="compositionally biased region" description="Low complexity" evidence="7">
    <location>
        <begin position="165"/>
        <end position="175"/>
    </location>
</feature>
<feature type="region of interest" description="Disordered" evidence="7">
    <location>
        <begin position="1"/>
        <end position="26"/>
    </location>
</feature>
<keyword evidence="4" id="KW-0238">DNA-binding</keyword>
<dbReference type="InterPro" id="IPR052073">
    <property type="entry name" value="Amide_Lactam_Regulators"/>
</dbReference>
<feature type="region of interest" description="Disordered" evidence="7">
    <location>
        <begin position="59"/>
        <end position="132"/>
    </location>
</feature>
<evidence type="ECO:0000313" key="10">
    <source>
        <dbReference type="Proteomes" id="UP000707071"/>
    </source>
</evidence>
<evidence type="ECO:0000256" key="5">
    <source>
        <dbReference type="ARBA" id="ARBA00023163"/>
    </source>
</evidence>
<sequence length="687" mass="75356">MPSVTGASSSSSAGPRPKKTRAKHACRECNSRRVRCNVTEVQPCSNCASSGAKCEILPSRRGRYPRRSRRLEPAPAPSASASLSPARTFDTHARAASSSIADEAFLPDATPAPRSIRSRSDDPAAAAASVTENSLPGAATASAPGTLFFGESNFLTLVTGDDATAAQGSSNASASQKPRLTFPIPDSPSSQSQVQGGGTSASTMRYLRDEGALTLPDLQTCMPALQAYFAWFHPSFPILDRAEITRRLVAMDVSRFLLQAMLFIGTTYCDDATIVAMGFQDRLEAKSVLYHRARLLFHADWEKDEIILIQSIFLMSFWRAGPADVRDAEINREKHTHVSDEETHLVVRERQVAAAMGLPSRIRDEDCDIEPLSAADLESEAVCVSNEALFGSCQPEHITYTIKMVEVARLLGRVIDLHFAPGKNKASADDVRDLDCALEAWKDSLPESMKYAIEEGSESVWTCLLHLAYNHLRILIHRNSFLRHGEGDKNNVVTAAACRISRIAEDMSTHGTLRYGQMHLITSLFAALCIHVISIRRGVDVSRRIAEHRAQMSLLCLKEIQKYWRINNNVLDLFLRYLDRSIADRLHAAQEDAAQTTTTASKAAIKTDPFVGSSEGGGALVELSPSSLDQQQQQQQRIQDDLFQDQYLNLVNGNWEDDALGDLGMFLQADDEFCGASKGLNLLGRSL</sequence>
<feature type="compositionally biased region" description="Low complexity" evidence="7">
    <location>
        <begin position="1"/>
        <end position="14"/>
    </location>
</feature>
<proteinExistence type="predicted"/>
<feature type="region of interest" description="Disordered" evidence="7">
    <location>
        <begin position="165"/>
        <end position="201"/>
    </location>
</feature>
<dbReference type="CDD" id="cd12148">
    <property type="entry name" value="fungal_TF_MHR"/>
    <property type="match status" value="1"/>
</dbReference>
<feature type="compositionally biased region" description="Low complexity" evidence="7">
    <location>
        <begin position="77"/>
        <end position="87"/>
    </location>
</feature>
<dbReference type="Proteomes" id="UP000707071">
    <property type="component" value="Unassembled WGS sequence"/>
</dbReference>
<dbReference type="AlphaFoldDB" id="A0A9P7U424"/>
<evidence type="ECO:0000259" key="8">
    <source>
        <dbReference type="PROSITE" id="PS50048"/>
    </source>
</evidence>
<gene>
    <name evidence="9" type="ORF">E4U09_000750</name>
</gene>
<dbReference type="GO" id="GO:0008270">
    <property type="term" value="F:zinc ion binding"/>
    <property type="evidence" value="ECO:0007669"/>
    <property type="project" value="InterPro"/>
</dbReference>
<dbReference type="Pfam" id="PF00172">
    <property type="entry name" value="Zn_clus"/>
    <property type="match status" value="1"/>
</dbReference>
<dbReference type="PANTHER" id="PTHR47171">
    <property type="entry name" value="FARA-RELATED"/>
    <property type="match status" value="1"/>
</dbReference>
<evidence type="ECO:0000256" key="2">
    <source>
        <dbReference type="ARBA" id="ARBA00022833"/>
    </source>
</evidence>
<dbReference type="InterPro" id="IPR007219">
    <property type="entry name" value="XnlR_reg_dom"/>
</dbReference>
<keyword evidence="3" id="KW-0805">Transcription regulation</keyword>
<dbReference type="GO" id="GO:0003677">
    <property type="term" value="F:DNA binding"/>
    <property type="evidence" value="ECO:0007669"/>
    <property type="project" value="UniProtKB-KW"/>
</dbReference>